<evidence type="ECO:0000313" key="6">
    <source>
        <dbReference type="EMBL" id="MBK3519089.1"/>
    </source>
</evidence>
<dbReference type="InterPro" id="IPR028989">
    <property type="entry name" value="RimP_N"/>
</dbReference>
<dbReference type="RefSeq" id="WP_200466310.1">
    <property type="nucleotide sequence ID" value="NZ_JAENRR010000052.1"/>
</dbReference>
<dbReference type="Pfam" id="PF17384">
    <property type="entry name" value="DUF150_C"/>
    <property type="match status" value="1"/>
</dbReference>
<comment type="similarity">
    <text evidence="3">Belongs to the RimP family.</text>
</comment>
<dbReference type="InterPro" id="IPR003728">
    <property type="entry name" value="Ribosome_maturation_RimP"/>
</dbReference>
<comment type="caution">
    <text evidence="6">The sequence shown here is derived from an EMBL/GenBank/DDBJ whole genome shotgun (WGS) entry which is preliminary data.</text>
</comment>
<dbReference type="NCBIfam" id="NF002531">
    <property type="entry name" value="PRK02001.1"/>
    <property type="match status" value="1"/>
</dbReference>
<dbReference type="InterPro" id="IPR035956">
    <property type="entry name" value="RimP_N_sf"/>
</dbReference>
<organism evidence="6 7">
    <name type="scientific">Carboxylicivirga marina</name>
    <dbReference type="NCBI Taxonomy" id="2800988"/>
    <lineage>
        <taxon>Bacteria</taxon>
        <taxon>Pseudomonadati</taxon>
        <taxon>Bacteroidota</taxon>
        <taxon>Bacteroidia</taxon>
        <taxon>Marinilabiliales</taxon>
        <taxon>Marinilabiliaceae</taxon>
        <taxon>Carboxylicivirga</taxon>
    </lineage>
</organism>
<evidence type="ECO:0000256" key="3">
    <source>
        <dbReference type="HAMAP-Rule" id="MF_01077"/>
    </source>
</evidence>
<dbReference type="HAMAP" id="MF_01077">
    <property type="entry name" value="RimP"/>
    <property type="match status" value="1"/>
</dbReference>
<keyword evidence="2 3" id="KW-0690">Ribosome biogenesis</keyword>
<evidence type="ECO:0000256" key="2">
    <source>
        <dbReference type="ARBA" id="ARBA00022517"/>
    </source>
</evidence>
<proteinExistence type="inferred from homology"/>
<comment type="subcellular location">
    <subcellularLocation>
        <location evidence="3">Cytoplasm</location>
    </subcellularLocation>
</comment>
<dbReference type="Proteomes" id="UP000605676">
    <property type="component" value="Unassembled WGS sequence"/>
</dbReference>
<dbReference type="Gene3D" id="3.30.300.70">
    <property type="entry name" value="RimP-like superfamily, N-terminal"/>
    <property type="match status" value="1"/>
</dbReference>
<evidence type="ECO:0000256" key="1">
    <source>
        <dbReference type="ARBA" id="ARBA00022490"/>
    </source>
</evidence>
<accession>A0ABS1HN48</accession>
<gene>
    <name evidence="3 6" type="primary">rimP</name>
    <name evidence="6" type="ORF">JIV24_17205</name>
</gene>
<dbReference type="PANTHER" id="PTHR33867">
    <property type="entry name" value="RIBOSOME MATURATION FACTOR RIMP"/>
    <property type="match status" value="1"/>
</dbReference>
<comment type="function">
    <text evidence="3">Required for maturation of 30S ribosomal subunits.</text>
</comment>
<feature type="domain" description="Ribosome maturation factor RimP C-terminal" evidence="5">
    <location>
        <begin position="80"/>
        <end position="122"/>
    </location>
</feature>
<protein>
    <recommendedName>
        <fullName evidence="3">Ribosome maturation factor RimP</fullName>
    </recommendedName>
</protein>
<dbReference type="PANTHER" id="PTHR33867:SF1">
    <property type="entry name" value="RIBOSOME MATURATION FACTOR RIMP"/>
    <property type="match status" value="1"/>
</dbReference>
<dbReference type="Pfam" id="PF02576">
    <property type="entry name" value="RimP_N"/>
    <property type="match status" value="1"/>
</dbReference>
<dbReference type="EMBL" id="JAENRR010000052">
    <property type="protein sequence ID" value="MBK3519089.1"/>
    <property type="molecule type" value="Genomic_DNA"/>
</dbReference>
<keyword evidence="1 3" id="KW-0963">Cytoplasm</keyword>
<dbReference type="SUPFAM" id="SSF75420">
    <property type="entry name" value="YhbC-like, N-terminal domain"/>
    <property type="match status" value="1"/>
</dbReference>
<name>A0ABS1HN48_9BACT</name>
<dbReference type="InterPro" id="IPR028998">
    <property type="entry name" value="RimP_C"/>
</dbReference>
<evidence type="ECO:0000259" key="4">
    <source>
        <dbReference type="Pfam" id="PF02576"/>
    </source>
</evidence>
<sequence length="154" mass="17386">MISESIIKDLIDKKLQEDEMFLVELTVVSGNKILVVIDNDNGVPISYCIELSKVIEAGLNRDEEDFELEVASAGIGQPFKVKRQYQKNLGREVEVLTSEGKKFKGKLTEVGEDSFSVEVEEKVKVEGKKRKELQVKTVSCNFDEVKQVKDIISF</sequence>
<keyword evidence="7" id="KW-1185">Reference proteome</keyword>
<feature type="domain" description="Ribosome maturation factor RimP N-terminal" evidence="4">
    <location>
        <begin position="19"/>
        <end position="75"/>
    </location>
</feature>
<evidence type="ECO:0000313" key="7">
    <source>
        <dbReference type="Proteomes" id="UP000605676"/>
    </source>
</evidence>
<evidence type="ECO:0000259" key="5">
    <source>
        <dbReference type="Pfam" id="PF17384"/>
    </source>
</evidence>
<reference evidence="6 7" key="1">
    <citation type="submission" date="2021-01" db="EMBL/GenBank/DDBJ databases">
        <title>Carboxyliciviraga sp.nov., isolated from coastal sediments.</title>
        <authorList>
            <person name="Lu D."/>
            <person name="Zhang T."/>
        </authorList>
    </citation>
    <scope>NUCLEOTIDE SEQUENCE [LARGE SCALE GENOMIC DNA]</scope>
    <source>
        <strain evidence="6 7">N1Y132</strain>
    </source>
</reference>